<proteinExistence type="inferred from homology"/>
<keyword evidence="3 7" id="KW-0520">NAD</keyword>
<comment type="subcellular location">
    <subcellularLocation>
        <location evidence="5">Glycosome</location>
    </subcellularLocation>
</comment>
<keyword evidence="6" id="KW-0327">Glycosome</keyword>
<name>A0A8J4VBL3_9ROSI</name>
<evidence type="ECO:0000256" key="1">
    <source>
        <dbReference type="ARBA" id="ARBA00011009"/>
    </source>
</evidence>
<dbReference type="PANTHER" id="PTHR11728:SF1">
    <property type="entry name" value="GLYCEROL-3-PHOSPHATE DEHYDROGENASE [NAD(+)] 2, CHLOROPLASTIC"/>
    <property type="match status" value="1"/>
</dbReference>
<evidence type="ECO:0000256" key="3">
    <source>
        <dbReference type="ARBA" id="ARBA00023027"/>
    </source>
</evidence>
<dbReference type="GO" id="GO:0051287">
    <property type="term" value="F:NAD binding"/>
    <property type="evidence" value="ECO:0007669"/>
    <property type="project" value="UniProtKB-UniRule"/>
</dbReference>
<evidence type="ECO:0000256" key="5">
    <source>
        <dbReference type="ARBA" id="ARBA00060503"/>
    </source>
</evidence>
<reference evidence="12" key="1">
    <citation type="submission" date="2020-03" db="EMBL/GenBank/DDBJ databases">
        <title>Castanea mollissima Vanexum genome sequencing.</title>
        <authorList>
            <person name="Staton M."/>
        </authorList>
    </citation>
    <scope>NUCLEOTIDE SEQUENCE</scope>
    <source>
        <tissue evidence="12">Leaf</tissue>
    </source>
</reference>
<sequence>MASVFTSPVSVSVWAPTNPRLQRTPSTSTSMSVSLASSDSQPPSEDLDPETTATGDRSRKDRRRVVRLAWEKLVRWSRSWRSKTKIDVLERTNKVVVLGGGSFGTAMAAHVADRKAQLEVHMLVRDPQVCRSINENNFNCKYLPKHKLPENVIATTDAKSALLGADYCLHSVPVQFTSSFLEDIADYVDPCLPFISLSKGLELNTLRMMSQIIPQALRNPRQPFVALSGPSFALELMNKLPTAMVAASRDKRLANATQQLLASSHLRISTSRSGNCRCTQKSLVAQGCSEIRWLATKMGAKPTTITGLSGTGDIMLTCFVNLSRNRMVGVRLGLGEKLDDILSSMNQVAEGVSTAGAVIALAQKYNVKMPVLTAVARIIDNELTPKKAVLELMSLPQVEEV</sequence>
<comment type="caution">
    <text evidence="12">The sequence shown here is derived from an EMBL/GenBank/DDBJ whole genome shotgun (WGS) entry which is preliminary data.</text>
</comment>
<dbReference type="InterPro" id="IPR036291">
    <property type="entry name" value="NAD(P)-bd_dom_sf"/>
</dbReference>
<dbReference type="GO" id="GO:0020015">
    <property type="term" value="C:glycosome"/>
    <property type="evidence" value="ECO:0007669"/>
    <property type="project" value="UniProtKB-SubCell"/>
</dbReference>
<feature type="domain" description="Glycerol-3-phosphate dehydrogenase NAD-dependent N-terminal" evidence="10">
    <location>
        <begin position="94"/>
        <end position="253"/>
    </location>
</feature>
<evidence type="ECO:0000256" key="6">
    <source>
        <dbReference type="ARBA" id="ARBA00084116"/>
    </source>
</evidence>
<feature type="region of interest" description="Disordered" evidence="9">
    <location>
        <begin position="15"/>
        <end position="60"/>
    </location>
</feature>
<accession>A0A8J4VBL3</accession>
<evidence type="ECO:0000256" key="4">
    <source>
        <dbReference type="ARBA" id="ARBA00048683"/>
    </source>
</evidence>
<comment type="catalytic activity">
    <reaction evidence="4 8">
        <text>sn-glycerol 3-phosphate + NAD(+) = dihydroxyacetone phosphate + NADH + H(+)</text>
        <dbReference type="Rhea" id="RHEA:11092"/>
        <dbReference type="ChEBI" id="CHEBI:15378"/>
        <dbReference type="ChEBI" id="CHEBI:57540"/>
        <dbReference type="ChEBI" id="CHEBI:57597"/>
        <dbReference type="ChEBI" id="CHEBI:57642"/>
        <dbReference type="ChEBI" id="CHEBI:57945"/>
        <dbReference type="EC" id="1.1.1.8"/>
    </reaction>
</comment>
<dbReference type="Pfam" id="PF07479">
    <property type="entry name" value="NAD_Gly3P_dh_C"/>
    <property type="match status" value="1"/>
</dbReference>
<dbReference type="EMBL" id="JRKL02012562">
    <property type="protein sequence ID" value="KAF3944684.1"/>
    <property type="molecule type" value="Genomic_DNA"/>
</dbReference>
<dbReference type="InterPro" id="IPR008927">
    <property type="entry name" value="6-PGluconate_DH-like_C_sf"/>
</dbReference>
<evidence type="ECO:0000256" key="8">
    <source>
        <dbReference type="RuleBase" id="RU361243"/>
    </source>
</evidence>
<feature type="domain" description="Glycerol-3-phosphate dehydrogenase NAD-dependent C-terminal" evidence="11">
    <location>
        <begin position="279"/>
        <end position="389"/>
    </location>
</feature>
<gene>
    <name evidence="12" type="ORF">CMV_028873</name>
</gene>
<dbReference type="GO" id="GO:0046168">
    <property type="term" value="P:glycerol-3-phosphate catabolic process"/>
    <property type="evidence" value="ECO:0007669"/>
    <property type="project" value="UniProtKB-UniRule"/>
</dbReference>
<dbReference type="AlphaFoldDB" id="A0A8J4VBL3"/>
<protein>
    <recommendedName>
        <fullName evidence="8">Glycerol-3-phosphate dehydrogenase [NAD(+)]</fullName>
        <ecNumber evidence="8">1.1.1.8</ecNumber>
    </recommendedName>
</protein>
<dbReference type="InterPro" id="IPR006109">
    <property type="entry name" value="G3P_DH_NAD-dep_C"/>
</dbReference>
<dbReference type="Gene3D" id="3.40.50.720">
    <property type="entry name" value="NAD(P)-binding Rossmann-like Domain"/>
    <property type="match status" value="1"/>
</dbReference>
<dbReference type="InterPro" id="IPR011128">
    <property type="entry name" value="G3P_DH_NAD-dep_N"/>
</dbReference>
<evidence type="ECO:0000259" key="10">
    <source>
        <dbReference type="Pfam" id="PF01210"/>
    </source>
</evidence>
<dbReference type="OrthoDB" id="10263760at2759"/>
<dbReference type="PRINTS" id="PR00077">
    <property type="entry name" value="GPDHDRGNASE"/>
</dbReference>
<dbReference type="InterPro" id="IPR006168">
    <property type="entry name" value="G3P_DH_NAD-dep"/>
</dbReference>
<organism evidence="12 13">
    <name type="scientific">Castanea mollissima</name>
    <name type="common">Chinese chestnut</name>
    <dbReference type="NCBI Taxonomy" id="60419"/>
    <lineage>
        <taxon>Eukaryota</taxon>
        <taxon>Viridiplantae</taxon>
        <taxon>Streptophyta</taxon>
        <taxon>Embryophyta</taxon>
        <taxon>Tracheophyta</taxon>
        <taxon>Spermatophyta</taxon>
        <taxon>Magnoliopsida</taxon>
        <taxon>eudicotyledons</taxon>
        <taxon>Gunneridae</taxon>
        <taxon>Pentapetalae</taxon>
        <taxon>rosids</taxon>
        <taxon>fabids</taxon>
        <taxon>Fagales</taxon>
        <taxon>Fagaceae</taxon>
        <taxon>Castanea</taxon>
    </lineage>
</organism>
<evidence type="ECO:0000313" key="13">
    <source>
        <dbReference type="Proteomes" id="UP000737018"/>
    </source>
</evidence>
<evidence type="ECO:0000259" key="11">
    <source>
        <dbReference type="Pfam" id="PF07479"/>
    </source>
</evidence>
<evidence type="ECO:0000256" key="7">
    <source>
        <dbReference type="RuleBase" id="RU000437"/>
    </source>
</evidence>
<evidence type="ECO:0000256" key="9">
    <source>
        <dbReference type="SAM" id="MobiDB-lite"/>
    </source>
</evidence>
<keyword evidence="2 7" id="KW-0560">Oxidoreductase</keyword>
<dbReference type="Gene3D" id="1.10.1040.10">
    <property type="entry name" value="N-(1-d-carboxylethyl)-l-norvaline Dehydrogenase, domain 2"/>
    <property type="match status" value="1"/>
</dbReference>
<feature type="compositionally biased region" description="Low complexity" evidence="9">
    <location>
        <begin position="24"/>
        <end position="40"/>
    </location>
</feature>
<keyword evidence="13" id="KW-1185">Reference proteome</keyword>
<dbReference type="GO" id="GO:0005975">
    <property type="term" value="P:carbohydrate metabolic process"/>
    <property type="evidence" value="ECO:0007669"/>
    <property type="project" value="InterPro"/>
</dbReference>
<evidence type="ECO:0000256" key="2">
    <source>
        <dbReference type="ARBA" id="ARBA00023002"/>
    </source>
</evidence>
<dbReference type="SUPFAM" id="SSF51735">
    <property type="entry name" value="NAD(P)-binding Rossmann-fold domains"/>
    <property type="match status" value="1"/>
</dbReference>
<dbReference type="Pfam" id="PF01210">
    <property type="entry name" value="NAD_Gly3P_dh_N"/>
    <property type="match status" value="1"/>
</dbReference>
<dbReference type="GO" id="GO:0141152">
    <property type="term" value="F:glycerol-3-phosphate dehydrogenase (NAD+) activity"/>
    <property type="evidence" value="ECO:0007669"/>
    <property type="project" value="UniProtKB-UniRule"/>
</dbReference>
<dbReference type="SUPFAM" id="SSF48179">
    <property type="entry name" value="6-phosphogluconate dehydrogenase C-terminal domain-like"/>
    <property type="match status" value="1"/>
</dbReference>
<dbReference type="EC" id="1.1.1.8" evidence="8"/>
<dbReference type="PANTHER" id="PTHR11728">
    <property type="entry name" value="GLYCEROL-3-PHOSPHATE DEHYDROGENASE"/>
    <property type="match status" value="1"/>
</dbReference>
<dbReference type="InterPro" id="IPR013328">
    <property type="entry name" value="6PGD_dom2"/>
</dbReference>
<comment type="similarity">
    <text evidence="1 7">Belongs to the NAD-dependent glycerol-3-phosphate dehydrogenase family.</text>
</comment>
<dbReference type="FunFam" id="1.10.1040.10:FF:000001">
    <property type="entry name" value="Glycerol-3-phosphate dehydrogenase [NAD(P)+]"/>
    <property type="match status" value="1"/>
</dbReference>
<dbReference type="FunFam" id="3.40.50.720:FF:000019">
    <property type="entry name" value="Glycerol-3-phosphate dehydrogenase [NAD(P)+]"/>
    <property type="match status" value="1"/>
</dbReference>
<dbReference type="Proteomes" id="UP000737018">
    <property type="component" value="Unassembled WGS sequence"/>
</dbReference>
<evidence type="ECO:0000313" key="12">
    <source>
        <dbReference type="EMBL" id="KAF3944684.1"/>
    </source>
</evidence>
<dbReference type="GO" id="GO:0005829">
    <property type="term" value="C:cytosol"/>
    <property type="evidence" value="ECO:0007669"/>
    <property type="project" value="TreeGrafter"/>
</dbReference>